<dbReference type="EMBL" id="KN882155">
    <property type="protein sequence ID" value="KIY42815.1"/>
    <property type="molecule type" value="Genomic_DNA"/>
</dbReference>
<dbReference type="AlphaFoldDB" id="A0A0D6ZZ59"/>
<gene>
    <name evidence="2" type="ORF">FISHEDRAFT_63150</name>
</gene>
<sequence length="286" mass="32384">MLFPDFGNDSGGKRDVTSRLSCATRSMPFVQWMSVGLSMQEEAILNDYLFKRRLSTLCSKAFPGKRELFGTDVYISPTLGTDVGILPTPRQERVYILARAATVRQLCRSVCQGPLQAPPSPNIHVDFDDSNVTFTRPRFKHSPDNHGAITAPDKIGAGPAARNVTATNADVLEHEKRIEQDEDGNQYETDRLSTKQDAWNDFEYIRSQFEVKRWRVRWVKRNGYIPMSHIQTSSDQWGGLCNPPVFKLWREILVICHRPTTRHSSNSIEQPSEVGKGEMAGEARWG</sequence>
<evidence type="ECO:0000313" key="3">
    <source>
        <dbReference type="Proteomes" id="UP000054144"/>
    </source>
</evidence>
<accession>A0A0D6ZZ59</accession>
<protein>
    <submittedName>
        <fullName evidence="2">Uncharacterized protein</fullName>
    </submittedName>
</protein>
<evidence type="ECO:0000256" key="1">
    <source>
        <dbReference type="SAM" id="MobiDB-lite"/>
    </source>
</evidence>
<evidence type="ECO:0000313" key="2">
    <source>
        <dbReference type="EMBL" id="KIY42815.1"/>
    </source>
</evidence>
<name>A0A0D6ZZ59_9AGAR</name>
<feature type="compositionally biased region" description="Basic and acidic residues" evidence="1">
    <location>
        <begin position="275"/>
        <end position="286"/>
    </location>
</feature>
<feature type="region of interest" description="Disordered" evidence="1">
    <location>
        <begin position="262"/>
        <end position="286"/>
    </location>
</feature>
<dbReference type="Proteomes" id="UP000054144">
    <property type="component" value="Unassembled WGS sequence"/>
</dbReference>
<organism evidence="2 3">
    <name type="scientific">Fistulina hepatica ATCC 64428</name>
    <dbReference type="NCBI Taxonomy" id="1128425"/>
    <lineage>
        <taxon>Eukaryota</taxon>
        <taxon>Fungi</taxon>
        <taxon>Dikarya</taxon>
        <taxon>Basidiomycota</taxon>
        <taxon>Agaricomycotina</taxon>
        <taxon>Agaricomycetes</taxon>
        <taxon>Agaricomycetidae</taxon>
        <taxon>Agaricales</taxon>
        <taxon>Fistulinaceae</taxon>
        <taxon>Fistulina</taxon>
    </lineage>
</organism>
<keyword evidence="3" id="KW-1185">Reference proteome</keyword>
<reference evidence="2 3" key="1">
    <citation type="journal article" date="2015" name="Fungal Genet. Biol.">
        <title>Evolution of novel wood decay mechanisms in Agaricales revealed by the genome sequences of Fistulina hepatica and Cylindrobasidium torrendii.</title>
        <authorList>
            <person name="Floudas D."/>
            <person name="Held B.W."/>
            <person name="Riley R."/>
            <person name="Nagy L.G."/>
            <person name="Koehler G."/>
            <person name="Ransdell A.S."/>
            <person name="Younus H."/>
            <person name="Chow J."/>
            <person name="Chiniquy J."/>
            <person name="Lipzen A."/>
            <person name="Tritt A."/>
            <person name="Sun H."/>
            <person name="Haridas S."/>
            <person name="LaButti K."/>
            <person name="Ohm R.A."/>
            <person name="Kues U."/>
            <person name="Blanchette R.A."/>
            <person name="Grigoriev I.V."/>
            <person name="Minto R.E."/>
            <person name="Hibbett D.S."/>
        </authorList>
    </citation>
    <scope>NUCLEOTIDE SEQUENCE [LARGE SCALE GENOMIC DNA]</scope>
    <source>
        <strain evidence="2 3">ATCC 64428</strain>
    </source>
</reference>
<proteinExistence type="predicted"/>